<comment type="caution">
    <text evidence="1">The sequence shown here is derived from an EMBL/GenBank/DDBJ whole genome shotgun (WGS) entry which is preliminary data.</text>
</comment>
<gene>
    <name evidence="1" type="ORF">H4W80_007287</name>
</gene>
<evidence type="ECO:0000313" key="1">
    <source>
        <dbReference type="EMBL" id="MBE1589029.1"/>
    </source>
</evidence>
<dbReference type="Proteomes" id="UP000633509">
    <property type="component" value="Unassembled WGS sequence"/>
</dbReference>
<dbReference type="EMBL" id="JADBEK010000001">
    <property type="protein sequence ID" value="MBE1589029.1"/>
    <property type="molecule type" value="Genomic_DNA"/>
</dbReference>
<accession>A0ABR9M802</accession>
<name>A0ABR9M802_9ACTN</name>
<proteinExistence type="predicted"/>
<reference evidence="1 2" key="1">
    <citation type="submission" date="2020-10" db="EMBL/GenBank/DDBJ databases">
        <title>Sequencing the genomes of 1000 actinobacteria strains.</title>
        <authorList>
            <person name="Klenk H.-P."/>
        </authorList>
    </citation>
    <scope>NUCLEOTIDE SEQUENCE [LARGE SCALE GENOMIC DNA]</scope>
    <source>
        <strain evidence="1 2">DSM 43173</strain>
    </source>
</reference>
<keyword evidence="2" id="KW-1185">Reference proteome</keyword>
<protein>
    <submittedName>
        <fullName evidence="1">Uncharacterized protein</fullName>
    </submittedName>
</protein>
<sequence>MALIAPTVSQPALGGIRAGLAHLVSDRPAVAFGQAGHHRADVLGGQCIRRLECSLSQPARLPLDNSHIHLIDFVNLIAASREMT</sequence>
<organism evidence="1 2">
    <name type="scientific">Nonomuraea angiospora</name>
    <dbReference type="NCBI Taxonomy" id="46172"/>
    <lineage>
        <taxon>Bacteria</taxon>
        <taxon>Bacillati</taxon>
        <taxon>Actinomycetota</taxon>
        <taxon>Actinomycetes</taxon>
        <taxon>Streptosporangiales</taxon>
        <taxon>Streptosporangiaceae</taxon>
        <taxon>Nonomuraea</taxon>
    </lineage>
</organism>
<dbReference type="RefSeq" id="WP_192789140.1">
    <property type="nucleotide sequence ID" value="NZ_JADBEK010000001.1"/>
</dbReference>
<evidence type="ECO:0000313" key="2">
    <source>
        <dbReference type="Proteomes" id="UP000633509"/>
    </source>
</evidence>